<keyword evidence="1 3" id="KW-0378">Hydrolase</keyword>
<dbReference type="EMBL" id="CP163441">
    <property type="protein sequence ID" value="XDQ41069.1"/>
    <property type="molecule type" value="Genomic_DNA"/>
</dbReference>
<feature type="domain" description="Glycoside hydrolase family 5" evidence="5">
    <location>
        <begin position="64"/>
        <end position="308"/>
    </location>
</feature>
<dbReference type="InterPro" id="IPR001547">
    <property type="entry name" value="Glyco_hydro_5"/>
</dbReference>
<evidence type="ECO:0000259" key="5">
    <source>
        <dbReference type="Pfam" id="PF00150"/>
    </source>
</evidence>
<protein>
    <submittedName>
        <fullName evidence="6">Glycoside hydrolase family 5 protein</fullName>
        <ecNumber evidence="6">3.2.1.-</ecNumber>
    </submittedName>
</protein>
<accession>A0AB39QF17</accession>
<feature type="chain" id="PRO_5044231431" evidence="4">
    <location>
        <begin position="25"/>
        <end position="354"/>
    </location>
</feature>
<feature type="signal peptide" evidence="4">
    <location>
        <begin position="1"/>
        <end position="24"/>
    </location>
</feature>
<evidence type="ECO:0000256" key="3">
    <source>
        <dbReference type="RuleBase" id="RU361153"/>
    </source>
</evidence>
<reference evidence="6" key="1">
    <citation type="submission" date="2024-07" db="EMBL/GenBank/DDBJ databases">
        <authorList>
            <person name="Yu S.T."/>
        </authorList>
    </citation>
    <scope>NUCLEOTIDE SEQUENCE</scope>
    <source>
        <strain evidence="6">R39</strain>
    </source>
</reference>
<dbReference type="Gene3D" id="3.20.20.80">
    <property type="entry name" value="Glycosidases"/>
    <property type="match status" value="1"/>
</dbReference>
<proteinExistence type="inferred from homology"/>
<evidence type="ECO:0000256" key="2">
    <source>
        <dbReference type="ARBA" id="ARBA00023295"/>
    </source>
</evidence>
<gene>
    <name evidence="6" type="ORF">AB5J52_01615</name>
</gene>
<comment type="similarity">
    <text evidence="3">Belongs to the glycosyl hydrolase 5 (cellulase A) family.</text>
</comment>
<dbReference type="Pfam" id="PF00150">
    <property type="entry name" value="Cellulase"/>
    <property type="match status" value="1"/>
</dbReference>
<dbReference type="InterPro" id="IPR017853">
    <property type="entry name" value="GH"/>
</dbReference>
<sequence length="354" mass="38711">MRKTPARTRITPRTRAVLAAVAIAAVGATTLTGGPAAASAAAPDHGTSQFKGVNWADPRDNYADDPVVLSGLSLSDSYARTYAKATRVIAAFRANLGANTVRLPINPYTVGGSYWKSYRGVIDAASAQGFKVIVSYWEGTGANKDGFIDDEATYWPMWDTVVKAYRHDPHVYFEPMNEPHGYTDAEWADLAAKWLAAYPSVPHDRVFVSGAGYNDHVTTVCADPRLKGTYLSLHHYGFWKSYATYDQWVADLKERLGDCAGRTVADEFGAPMTTGLDYDKPAPDDNSVNFIQADTDMFRKLGMGSVYWPGLRTDDTYSIQKLIGDASRPWLATTNQSGADRLAWAWGRGRPVAG</sequence>
<evidence type="ECO:0000256" key="1">
    <source>
        <dbReference type="ARBA" id="ARBA00022801"/>
    </source>
</evidence>
<dbReference type="GO" id="GO:0004553">
    <property type="term" value="F:hydrolase activity, hydrolyzing O-glycosyl compounds"/>
    <property type="evidence" value="ECO:0007669"/>
    <property type="project" value="InterPro"/>
</dbReference>
<evidence type="ECO:0000256" key="4">
    <source>
        <dbReference type="SAM" id="SignalP"/>
    </source>
</evidence>
<dbReference type="RefSeq" id="WP_369220801.1">
    <property type="nucleotide sequence ID" value="NZ_CP163441.1"/>
</dbReference>
<dbReference type="GO" id="GO:0000272">
    <property type="term" value="P:polysaccharide catabolic process"/>
    <property type="evidence" value="ECO:0007669"/>
    <property type="project" value="InterPro"/>
</dbReference>
<dbReference type="EC" id="3.2.1.-" evidence="6"/>
<keyword evidence="2 3" id="KW-0326">Glycosidase</keyword>
<keyword evidence="4" id="KW-0732">Signal</keyword>
<name>A0AB39QF17_9ACTN</name>
<evidence type="ECO:0000313" key="6">
    <source>
        <dbReference type="EMBL" id="XDQ41069.1"/>
    </source>
</evidence>
<dbReference type="AlphaFoldDB" id="A0AB39QF17"/>
<organism evidence="6">
    <name type="scientific">Streptomyces sp. R39</name>
    <dbReference type="NCBI Taxonomy" id="3238631"/>
    <lineage>
        <taxon>Bacteria</taxon>
        <taxon>Bacillati</taxon>
        <taxon>Actinomycetota</taxon>
        <taxon>Actinomycetes</taxon>
        <taxon>Kitasatosporales</taxon>
        <taxon>Streptomycetaceae</taxon>
        <taxon>Streptomyces</taxon>
    </lineage>
</organism>
<dbReference type="SUPFAM" id="SSF51445">
    <property type="entry name" value="(Trans)glycosidases"/>
    <property type="match status" value="1"/>
</dbReference>